<dbReference type="SUPFAM" id="SSF57701">
    <property type="entry name" value="Zn2/Cys6 DNA-binding domain"/>
    <property type="match status" value="1"/>
</dbReference>
<dbReference type="InterPro" id="IPR036864">
    <property type="entry name" value="Zn2-C6_fun-type_DNA-bd_sf"/>
</dbReference>
<dbReference type="Pfam" id="PF00096">
    <property type="entry name" value="zf-C2H2"/>
    <property type="match status" value="1"/>
</dbReference>
<accession>B0D8T4</accession>
<feature type="domain" description="C2H2-type" evidence="9">
    <location>
        <begin position="54"/>
        <end position="87"/>
    </location>
</feature>
<dbReference type="SMART" id="SM00355">
    <property type="entry name" value="ZnF_C2H2"/>
    <property type="match status" value="2"/>
</dbReference>
<dbReference type="AlphaFoldDB" id="B0D8T4"/>
<dbReference type="CDD" id="cd12148">
    <property type="entry name" value="fungal_TF_MHR"/>
    <property type="match status" value="1"/>
</dbReference>
<dbReference type="GO" id="GO:0003677">
    <property type="term" value="F:DNA binding"/>
    <property type="evidence" value="ECO:0007669"/>
    <property type="project" value="InterPro"/>
</dbReference>
<dbReference type="STRING" id="486041.B0D8T4"/>
<evidence type="ECO:0000313" key="11">
    <source>
        <dbReference type="Proteomes" id="UP000001194"/>
    </source>
</evidence>
<evidence type="ECO:0000259" key="8">
    <source>
        <dbReference type="PROSITE" id="PS50048"/>
    </source>
</evidence>
<feature type="region of interest" description="Disordered" evidence="7">
    <location>
        <begin position="264"/>
        <end position="286"/>
    </location>
</feature>
<evidence type="ECO:0000256" key="1">
    <source>
        <dbReference type="ARBA" id="ARBA00022723"/>
    </source>
</evidence>
<reference evidence="10 11" key="1">
    <citation type="journal article" date="2008" name="Nature">
        <title>The genome of Laccaria bicolor provides insights into mycorrhizal symbiosis.</title>
        <authorList>
            <person name="Martin F."/>
            <person name="Aerts A."/>
            <person name="Ahren D."/>
            <person name="Brun A."/>
            <person name="Danchin E.G.J."/>
            <person name="Duchaussoy F."/>
            <person name="Gibon J."/>
            <person name="Kohler A."/>
            <person name="Lindquist E."/>
            <person name="Pereda V."/>
            <person name="Salamov A."/>
            <person name="Shapiro H.J."/>
            <person name="Wuyts J."/>
            <person name="Blaudez D."/>
            <person name="Buee M."/>
            <person name="Brokstein P."/>
            <person name="Canbaeck B."/>
            <person name="Cohen D."/>
            <person name="Courty P.E."/>
            <person name="Coutinho P.M."/>
            <person name="Delaruelle C."/>
            <person name="Detter J.C."/>
            <person name="Deveau A."/>
            <person name="DiFazio S."/>
            <person name="Duplessis S."/>
            <person name="Fraissinet-Tachet L."/>
            <person name="Lucic E."/>
            <person name="Frey-Klett P."/>
            <person name="Fourrey C."/>
            <person name="Feussner I."/>
            <person name="Gay G."/>
            <person name="Grimwood J."/>
            <person name="Hoegger P.J."/>
            <person name="Jain P."/>
            <person name="Kilaru S."/>
            <person name="Labbe J."/>
            <person name="Lin Y.C."/>
            <person name="Legue V."/>
            <person name="Le Tacon F."/>
            <person name="Marmeisse R."/>
            <person name="Melayah D."/>
            <person name="Montanini B."/>
            <person name="Muratet M."/>
            <person name="Nehls U."/>
            <person name="Niculita-Hirzel H."/>
            <person name="Oudot-Le Secq M.P."/>
            <person name="Peter M."/>
            <person name="Quesneville H."/>
            <person name="Rajashekar B."/>
            <person name="Reich M."/>
            <person name="Rouhier N."/>
            <person name="Schmutz J."/>
            <person name="Yin T."/>
            <person name="Chalot M."/>
            <person name="Henrissat B."/>
            <person name="Kuees U."/>
            <person name="Lucas S."/>
            <person name="Van de Peer Y."/>
            <person name="Podila G.K."/>
            <person name="Polle A."/>
            <person name="Pukkila P.J."/>
            <person name="Richardson P.M."/>
            <person name="Rouze P."/>
            <person name="Sanders I.R."/>
            <person name="Stajich J.E."/>
            <person name="Tunlid A."/>
            <person name="Tuskan G."/>
            <person name="Grigoriev I.V."/>
        </authorList>
    </citation>
    <scope>NUCLEOTIDE SEQUENCE [LARGE SCALE GENOMIC DNA]</scope>
    <source>
        <strain evidence="11">S238N-H82 / ATCC MYA-4686</strain>
    </source>
</reference>
<evidence type="ECO:0000256" key="2">
    <source>
        <dbReference type="ARBA" id="ARBA00022833"/>
    </source>
</evidence>
<dbReference type="InterPro" id="IPR001138">
    <property type="entry name" value="Zn2Cys6_DnaBD"/>
</dbReference>
<dbReference type="Gene3D" id="4.10.240.10">
    <property type="entry name" value="Zn(2)-C6 fungal-type DNA-binding domain"/>
    <property type="match status" value="1"/>
</dbReference>
<dbReference type="Gene3D" id="3.30.160.60">
    <property type="entry name" value="Classic Zinc Finger"/>
    <property type="match status" value="1"/>
</dbReference>
<evidence type="ECO:0000313" key="10">
    <source>
        <dbReference type="EMBL" id="EDR08898.1"/>
    </source>
</evidence>
<dbReference type="RefSeq" id="XP_001880211.1">
    <property type="nucleotide sequence ID" value="XM_001880176.1"/>
</dbReference>
<dbReference type="Proteomes" id="UP000001194">
    <property type="component" value="Unassembled WGS sequence"/>
</dbReference>
<dbReference type="HOGENOM" id="CLU_364478_0_0_1"/>
<dbReference type="SMART" id="SM00066">
    <property type="entry name" value="GAL4"/>
    <property type="match status" value="1"/>
</dbReference>
<dbReference type="GO" id="GO:0006351">
    <property type="term" value="P:DNA-templated transcription"/>
    <property type="evidence" value="ECO:0007669"/>
    <property type="project" value="InterPro"/>
</dbReference>
<organism evidence="11">
    <name type="scientific">Laccaria bicolor (strain S238N-H82 / ATCC MYA-4686)</name>
    <name type="common">Bicoloured deceiver</name>
    <name type="synonym">Laccaria laccata var. bicolor</name>
    <dbReference type="NCBI Taxonomy" id="486041"/>
    <lineage>
        <taxon>Eukaryota</taxon>
        <taxon>Fungi</taxon>
        <taxon>Dikarya</taxon>
        <taxon>Basidiomycota</taxon>
        <taxon>Agaricomycotina</taxon>
        <taxon>Agaricomycetes</taxon>
        <taxon>Agaricomycetidae</taxon>
        <taxon>Agaricales</taxon>
        <taxon>Agaricineae</taxon>
        <taxon>Hydnangiaceae</taxon>
        <taxon>Laccaria</taxon>
    </lineage>
</organism>
<evidence type="ECO:0000256" key="3">
    <source>
        <dbReference type="ARBA" id="ARBA00023015"/>
    </source>
</evidence>
<gene>
    <name evidence="10" type="ORF">LACBIDRAFT_296434</name>
</gene>
<evidence type="ECO:0000256" key="6">
    <source>
        <dbReference type="PROSITE-ProRule" id="PRU00042"/>
    </source>
</evidence>
<dbReference type="InterPro" id="IPR036236">
    <property type="entry name" value="Znf_C2H2_sf"/>
</dbReference>
<dbReference type="CDD" id="cd00067">
    <property type="entry name" value="GAL4"/>
    <property type="match status" value="1"/>
</dbReference>
<sequence>MTTPRAGSLLKLRTSRNYKHVHSRTKLCPYCPARFSRASLLNRHMRIHADIPLHCCDTCEAQFTSDSVLRRHQRRCSILYNHSRRDACVSCVELKIKCDRLEPCFKCKARNIPCVKPNRSVSGHWQDVASSLSVGSCPSPPASLSPFSDCPVIACDTPSCGQGAVPSVFFETSAFSENPSSEPTSLNGVSNTDVRHDAMPVIASASASDMLESLFSGVFSATSSPTVSGVDEHSWIGMGLKTESAESEFPLASMAQAPGSNSFGDLGPSSSYTATESRSSPSVSGNDIESQHYLDLFFSSFSSQIPIVHATTFRSQVKSPVLLSAMQACGALYVRTRKASTFITTTLASARDALIQDFAKNPTDSMDQIQLILAVVLLQTIGLFHQQPEQRVSSSIYHGMLVMMIRRTGLISKISSWTPGNLTEVPLEHLWSEWVMNEMTKRAILWSYMHDCCQGIYFALPPSYHASELTLNLPCEDSLWQAASPTEWFMALQAASPYGSIQSRLIGISIPDSLAALEESRLLPVPHPLNPFAHFILIHAILRRLFSACFEGRKVSTNGDCQPEEINQEIQRLQFALHNWFQSQLVAPETLDASLPGEEPLFIHNVLPFYWLGQVALLAYQEGLPPFQPNSPDNLKVELRFKLVKQWLKHIRAFLKSNDGAPTLFWDELMKLRLKSWQMEFESDFSEDQDGLLGFFAES</sequence>
<dbReference type="Pfam" id="PF00172">
    <property type="entry name" value="Zn_clus"/>
    <property type="match status" value="1"/>
</dbReference>
<keyword evidence="6" id="KW-0863">Zinc-finger</keyword>
<keyword evidence="2" id="KW-0862">Zinc</keyword>
<dbReference type="FunCoup" id="B0D8T4">
    <property type="interactions" value="4"/>
</dbReference>
<evidence type="ECO:0000256" key="7">
    <source>
        <dbReference type="SAM" id="MobiDB-lite"/>
    </source>
</evidence>
<dbReference type="Pfam" id="PF04082">
    <property type="entry name" value="Fungal_trans"/>
    <property type="match status" value="1"/>
</dbReference>
<evidence type="ECO:0000256" key="4">
    <source>
        <dbReference type="ARBA" id="ARBA00023163"/>
    </source>
</evidence>
<dbReference type="PANTHER" id="PTHR47660">
    <property type="entry name" value="TRANSCRIPTION FACTOR WITH C2H2 AND ZN(2)-CYS(6) DNA BINDING DOMAIN (EUROFUNG)-RELATED-RELATED"/>
    <property type="match status" value="1"/>
</dbReference>
<keyword evidence="1" id="KW-0479">Metal-binding</keyword>
<dbReference type="InterPro" id="IPR013087">
    <property type="entry name" value="Znf_C2H2_type"/>
</dbReference>
<keyword evidence="5" id="KW-0539">Nucleus</keyword>
<evidence type="ECO:0000256" key="5">
    <source>
        <dbReference type="ARBA" id="ARBA00023242"/>
    </source>
</evidence>
<dbReference type="InParanoid" id="B0D8T4"/>
<dbReference type="KEGG" id="lbc:LACBIDRAFT_296434"/>
<keyword evidence="11" id="KW-1185">Reference proteome</keyword>
<dbReference type="SUPFAM" id="SSF57667">
    <property type="entry name" value="beta-beta-alpha zinc fingers"/>
    <property type="match status" value="1"/>
</dbReference>
<dbReference type="GO" id="GO:0000981">
    <property type="term" value="F:DNA-binding transcription factor activity, RNA polymerase II-specific"/>
    <property type="evidence" value="ECO:0007669"/>
    <property type="project" value="InterPro"/>
</dbReference>
<dbReference type="GO" id="GO:0008270">
    <property type="term" value="F:zinc ion binding"/>
    <property type="evidence" value="ECO:0007669"/>
    <property type="project" value="UniProtKB-KW"/>
</dbReference>
<name>B0D8T4_LACBS</name>
<feature type="domain" description="C2H2-type" evidence="9">
    <location>
        <begin position="26"/>
        <end position="49"/>
    </location>
</feature>
<dbReference type="PROSITE" id="PS50048">
    <property type="entry name" value="ZN2_CY6_FUNGAL_2"/>
    <property type="match status" value="1"/>
</dbReference>
<dbReference type="PROSITE" id="PS00028">
    <property type="entry name" value="ZINC_FINGER_C2H2_1"/>
    <property type="match status" value="1"/>
</dbReference>
<dbReference type="OrthoDB" id="1405595at2759"/>
<protein>
    <submittedName>
        <fullName evidence="10">Predicted protein</fullName>
    </submittedName>
</protein>
<feature type="compositionally biased region" description="Low complexity" evidence="7">
    <location>
        <begin position="268"/>
        <end position="282"/>
    </location>
</feature>
<dbReference type="GeneID" id="6075946"/>
<keyword evidence="4" id="KW-0804">Transcription</keyword>
<evidence type="ECO:0000259" key="9">
    <source>
        <dbReference type="PROSITE" id="PS50157"/>
    </source>
</evidence>
<dbReference type="PROSITE" id="PS50157">
    <property type="entry name" value="ZINC_FINGER_C2H2_2"/>
    <property type="match status" value="2"/>
</dbReference>
<dbReference type="EMBL" id="DS547100">
    <property type="protein sequence ID" value="EDR08898.1"/>
    <property type="molecule type" value="Genomic_DNA"/>
</dbReference>
<dbReference type="PANTHER" id="PTHR47660:SF2">
    <property type="entry name" value="TRANSCRIPTION FACTOR WITH C2H2 AND ZN(2)-CYS(6) DNA BINDING DOMAIN (EUROFUNG)"/>
    <property type="match status" value="1"/>
</dbReference>
<keyword evidence="3" id="KW-0805">Transcription regulation</keyword>
<proteinExistence type="predicted"/>
<feature type="domain" description="Zn(2)-C6 fungal-type" evidence="8">
    <location>
        <begin position="87"/>
        <end position="116"/>
    </location>
</feature>
<dbReference type="InterPro" id="IPR007219">
    <property type="entry name" value="XnlR_reg_dom"/>
</dbReference>